<proteinExistence type="predicted"/>
<dbReference type="EMBL" id="JBIRGH010000003">
    <property type="protein sequence ID" value="MFH8584174.1"/>
    <property type="molecule type" value="Genomic_DNA"/>
</dbReference>
<sequence>MITDTELDRFTRYCLTRRGRIATDAGCDSGAFTRRLHHSGFD</sequence>
<evidence type="ECO:0008006" key="3">
    <source>
        <dbReference type="Google" id="ProtNLM"/>
    </source>
</evidence>
<organism evidence="1 2">
    <name type="scientific">Streptomyces celluloflavus</name>
    <dbReference type="NCBI Taxonomy" id="58344"/>
    <lineage>
        <taxon>Bacteria</taxon>
        <taxon>Bacillati</taxon>
        <taxon>Actinomycetota</taxon>
        <taxon>Actinomycetes</taxon>
        <taxon>Kitasatosporales</taxon>
        <taxon>Streptomycetaceae</taxon>
        <taxon>Streptomyces</taxon>
    </lineage>
</organism>
<gene>
    <name evidence="1" type="ORF">ACH4GP_07235</name>
</gene>
<accession>A0ABW7R9Y3</accession>
<dbReference type="Proteomes" id="UP001610990">
    <property type="component" value="Unassembled WGS sequence"/>
</dbReference>
<reference evidence="1 2" key="1">
    <citation type="submission" date="2024-10" db="EMBL/GenBank/DDBJ databases">
        <title>The Natural Products Discovery Center: Release of the First 8490 Sequenced Strains for Exploring Actinobacteria Biosynthetic Diversity.</title>
        <authorList>
            <person name="Kalkreuter E."/>
            <person name="Kautsar S.A."/>
            <person name="Yang D."/>
            <person name="Bader C.D."/>
            <person name="Teijaro C.N."/>
            <person name="Fluegel L."/>
            <person name="Davis C.M."/>
            <person name="Simpson J.R."/>
            <person name="Lauterbach L."/>
            <person name="Steele A.D."/>
            <person name="Gui C."/>
            <person name="Meng S."/>
            <person name="Li G."/>
            <person name="Viehrig K."/>
            <person name="Ye F."/>
            <person name="Su P."/>
            <person name="Kiefer A.F."/>
            <person name="Nichols A."/>
            <person name="Cepeda A.J."/>
            <person name="Yan W."/>
            <person name="Fan B."/>
            <person name="Jiang Y."/>
            <person name="Adhikari A."/>
            <person name="Zheng C.-J."/>
            <person name="Schuster L."/>
            <person name="Cowan T.M."/>
            <person name="Smanski M.J."/>
            <person name="Chevrette M.G."/>
            <person name="De Carvalho L.P.S."/>
            <person name="Shen B."/>
        </authorList>
    </citation>
    <scope>NUCLEOTIDE SEQUENCE [LARGE SCALE GENOMIC DNA]</scope>
    <source>
        <strain evidence="1 2">NPDC018013</strain>
    </source>
</reference>
<comment type="caution">
    <text evidence="1">The sequence shown here is derived from an EMBL/GenBank/DDBJ whole genome shotgun (WGS) entry which is preliminary data.</text>
</comment>
<name>A0ABW7R9Y3_9ACTN</name>
<dbReference type="GeneID" id="97379389"/>
<protein>
    <recommendedName>
        <fullName evidence="3">SAM-dependent methyltransferase</fullName>
    </recommendedName>
</protein>
<evidence type="ECO:0000313" key="2">
    <source>
        <dbReference type="Proteomes" id="UP001610990"/>
    </source>
</evidence>
<evidence type="ECO:0000313" key="1">
    <source>
        <dbReference type="EMBL" id="MFH8584174.1"/>
    </source>
</evidence>
<keyword evidence="2" id="KW-1185">Reference proteome</keyword>
<dbReference type="RefSeq" id="WP_275126254.1">
    <property type="nucleotide sequence ID" value="NZ_JBIRFW010000009.1"/>
</dbReference>